<reference evidence="1 2" key="1">
    <citation type="journal article" date="2018" name="Mol. Biol. Evol.">
        <title>Broad Genomic Sampling Reveals a Smut Pathogenic Ancestry of the Fungal Clade Ustilaginomycotina.</title>
        <authorList>
            <person name="Kijpornyongpan T."/>
            <person name="Mondo S.J."/>
            <person name="Barry K."/>
            <person name="Sandor L."/>
            <person name="Lee J."/>
            <person name="Lipzen A."/>
            <person name="Pangilinan J."/>
            <person name="LaButti K."/>
            <person name="Hainaut M."/>
            <person name="Henrissat B."/>
            <person name="Grigoriev I.V."/>
            <person name="Spatafora J.W."/>
            <person name="Aime M.C."/>
        </authorList>
    </citation>
    <scope>NUCLEOTIDE SEQUENCE [LARGE SCALE GENOMIC DNA]</scope>
    <source>
        <strain evidence="1 2">SA 807</strain>
    </source>
</reference>
<organism evidence="1 2">
    <name type="scientific">Violaceomyces palustris</name>
    <dbReference type="NCBI Taxonomy" id="1673888"/>
    <lineage>
        <taxon>Eukaryota</taxon>
        <taxon>Fungi</taxon>
        <taxon>Dikarya</taxon>
        <taxon>Basidiomycota</taxon>
        <taxon>Ustilaginomycotina</taxon>
        <taxon>Ustilaginomycetes</taxon>
        <taxon>Violaceomycetales</taxon>
        <taxon>Violaceomycetaceae</taxon>
        <taxon>Violaceomyces</taxon>
    </lineage>
</organism>
<dbReference type="EMBL" id="KZ820188">
    <property type="protein sequence ID" value="PWN48521.1"/>
    <property type="molecule type" value="Genomic_DNA"/>
</dbReference>
<evidence type="ECO:0000313" key="2">
    <source>
        <dbReference type="Proteomes" id="UP000245626"/>
    </source>
</evidence>
<protein>
    <submittedName>
        <fullName evidence="1">Uncharacterized protein</fullName>
    </submittedName>
</protein>
<proteinExistence type="predicted"/>
<gene>
    <name evidence="1" type="ORF">IE53DRAFT_192524</name>
</gene>
<evidence type="ECO:0000313" key="1">
    <source>
        <dbReference type="EMBL" id="PWN48521.1"/>
    </source>
</evidence>
<keyword evidence="2" id="KW-1185">Reference proteome</keyword>
<name>A0ACD0NRT8_9BASI</name>
<dbReference type="Proteomes" id="UP000245626">
    <property type="component" value="Unassembled WGS sequence"/>
</dbReference>
<accession>A0ACD0NRT8</accession>
<feature type="non-terminal residue" evidence="1">
    <location>
        <position position="1301"/>
    </location>
</feature>
<sequence>MAAPQSAEALSDAKPTSIYPSAGHQASQSMRDLSSSIVDKGKARADYGAGARSQSASSSLSHRHLPQILSGPNSLPFNLLKSLVPPHLLEHSNRERLSASSLQIPFACFSAVLDAYDSQRWLLTAASSQAQGPSTRADRTSDFDILQTLQKGADLVGGMAAAKDIDIVIFLKCGDQEVVQASKPLAAKQDRLAQRVHGVELGVRFMFSCVLEKIVTASPHGSTVELDLKIDPCRSGGDGCRGGDPKDARDISCTLQATVTPPADRIAATPSSKLKLANLEEDASLCELLQFLEASVESEALEGDGEGETSLRHRYTVHLGLANASSISDGSEVPEARTEEKDETHVDSPQSDLESSPIARDPSDHELQRFAQSLRGKKIALHSRPDSVFGRYLTDWLASWKCDVVKAGIENQEAGAGGGPLRVEKTAVALTKGRPAIVSYSSDFDRKSHGKDELVMAASRSSRSSTSPRADTAVLDPVTGAPVTLLNRSRPKSTLRFNDKHGESGDASVDTAAPDDVSDCASVVPFSFVMIDDDIATLQRELLRIRSAVPMLQSALDSIASSPIPTLQRPVLQHRPKSSPQIEKAKAALTSDMIASGMAGPTSTPVSPSSHPADADTTQAIIYFTSLRSYRLTRETIQPIIDSSKVSGAAPLPEVMVLIKPIGARRLLTALHTVCNKASIDPYFSPIATSPLSPASTRAKSWWTSENHVAGDPDSRAETDEKLVDPWPTVAPISPLPLAVISPPQSEPEGAPMAEPAAQAPTPAKRPNKDVTGASSNLRKTSVANQSKTSPRAAAETGEGGGGSADTLSAPAVSSGGATSTSTKQNTSATNSPLPVDALEYFSETAARMGGSASSGMVIQSPDGRPAGIFFQPKTQGGPGSASGSWTPGSHRLASPAPTVDGRTPSPLPRSSSEAPSTAAARPAGEPERRSETSGSGATVADGSSLGKGPSSRSRTSSSRSSRSAVTESISSSQGRQYPSGSIFAPQVGIQSVLSGSQPPVATPLSHPSHNSVGGQGSSGQIWNSTGPKLANEAPTVASAALPSVGSAKPATGEKADAGQSDSGHKQVGGGTASAKQRSKASDAAISSVRRLGEGKGNAAAVKTTPKKGAGVAGPSLKIPNRPLRSSTSVVAGKGGTPQARNGAAHVGEEANGHSSAPTSAGGPMGASSTSAPSSPLVSMGGGAAGRFAARQSFAMAPSPSDSRRPSAQPQSGFMIGMGFAPTAKTGSGPKKAPVREVVLPPIKVLIVEDNPINQKILATFLNRKKIAHEVANNGREAVDKWQTGGFHLILVSLGDLGHYW</sequence>